<name>A0A850HEH8_9SPHN</name>
<dbReference type="Gene3D" id="3.30.70.920">
    <property type="match status" value="1"/>
</dbReference>
<dbReference type="GO" id="GO:0006355">
    <property type="term" value="P:regulation of DNA-templated transcription"/>
    <property type="evidence" value="ECO:0007669"/>
    <property type="project" value="UniProtKB-ARBA"/>
</dbReference>
<evidence type="ECO:0000259" key="4">
    <source>
        <dbReference type="PROSITE" id="PS50956"/>
    </source>
</evidence>
<evidence type="ECO:0000313" key="6">
    <source>
        <dbReference type="Proteomes" id="UP000546031"/>
    </source>
</evidence>
<dbReference type="AlphaFoldDB" id="A0A850HEH8"/>
<dbReference type="InterPro" id="IPR019885">
    <property type="entry name" value="Tscrpt_reg_HTH_AsnC-type_CS"/>
</dbReference>
<dbReference type="InterPro" id="IPR036388">
    <property type="entry name" value="WH-like_DNA-bd_sf"/>
</dbReference>
<dbReference type="PANTHER" id="PTHR30154:SF17">
    <property type="entry name" value="DNA-BINDING TRANSCRIPTIONAL ACTIVATOR DECR"/>
    <property type="match status" value="1"/>
</dbReference>
<dbReference type="GO" id="GO:0043200">
    <property type="term" value="P:response to amino acid"/>
    <property type="evidence" value="ECO:0007669"/>
    <property type="project" value="TreeGrafter"/>
</dbReference>
<dbReference type="EMBL" id="JABWTA010000001">
    <property type="protein sequence ID" value="NVE95561.1"/>
    <property type="molecule type" value="Genomic_DNA"/>
</dbReference>
<evidence type="ECO:0000256" key="2">
    <source>
        <dbReference type="ARBA" id="ARBA00023125"/>
    </source>
</evidence>
<accession>A0A850HEH8</accession>
<feature type="domain" description="HTH asnC-type" evidence="4">
    <location>
        <begin position="7"/>
        <end position="68"/>
    </location>
</feature>
<dbReference type="RefSeq" id="WP_176273769.1">
    <property type="nucleotide sequence ID" value="NZ_JABWTA010000001.1"/>
</dbReference>
<dbReference type="InterPro" id="IPR019888">
    <property type="entry name" value="Tscrpt_reg_AsnC-like"/>
</dbReference>
<comment type="caution">
    <text evidence="5">The sequence shown here is derived from an EMBL/GenBank/DDBJ whole genome shotgun (WGS) entry which is preliminary data.</text>
</comment>
<dbReference type="PROSITE" id="PS00519">
    <property type="entry name" value="HTH_ASNC_1"/>
    <property type="match status" value="1"/>
</dbReference>
<dbReference type="Pfam" id="PF13412">
    <property type="entry name" value="HTH_24"/>
    <property type="match status" value="1"/>
</dbReference>
<dbReference type="Proteomes" id="UP000546031">
    <property type="component" value="Unassembled WGS sequence"/>
</dbReference>
<dbReference type="PRINTS" id="PR00033">
    <property type="entry name" value="HTHASNC"/>
</dbReference>
<dbReference type="InterPro" id="IPR011991">
    <property type="entry name" value="ArsR-like_HTH"/>
</dbReference>
<dbReference type="PANTHER" id="PTHR30154">
    <property type="entry name" value="LEUCINE-RESPONSIVE REGULATORY PROTEIN"/>
    <property type="match status" value="1"/>
</dbReference>
<dbReference type="Gene3D" id="1.10.10.10">
    <property type="entry name" value="Winged helix-like DNA-binding domain superfamily/Winged helix DNA-binding domain"/>
    <property type="match status" value="1"/>
</dbReference>
<dbReference type="GO" id="GO:0043565">
    <property type="term" value="F:sequence-specific DNA binding"/>
    <property type="evidence" value="ECO:0007669"/>
    <property type="project" value="InterPro"/>
</dbReference>
<reference evidence="5 6" key="1">
    <citation type="submission" date="2020-06" db="EMBL/GenBank/DDBJ databases">
        <title>Altererythrobacter lutimaris sp. nov., a marine bacterium isolated from a tidal flat.</title>
        <authorList>
            <person name="Kim D."/>
            <person name="Yoo Y."/>
            <person name="Kim J.-J."/>
        </authorList>
    </citation>
    <scope>NUCLEOTIDE SEQUENCE [LARGE SCALE GENOMIC DNA]</scope>
    <source>
        <strain evidence="5 6">JGD-16</strain>
    </source>
</reference>
<dbReference type="PROSITE" id="PS50956">
    <property type="entry name" value="HTH_ASNC_2"/>
    <property type="match status" value="1"/>
</dbReference>
<dbReference type="GO" id="GO:0005829">
    <property type="term" value="C:cytosol"/>
    <property type="evidence" value="ECO:0007669"/>
    <property type="project" value="TreeGrafter"/>
</dbReference>
<keyword evidence="2" id="KW-0238">DNA-binding</keyword>
<keyword evidence="1" id="KW-0805">Transcription regulation</keyword>
<dbReference type="SMART" id="SM00344">
    <property type="entry name" value="HTH_ASNC"/>
    <property type="match status" value="1"/>
</dbReference>
<keyword evidence="3" id="KW-0804">Transcription</keyword>
<evidence type="ECO:0000256" key="3">
    <source>
        <dbReference type="ARBA" id="ARBA00023163"/>
    </source>
</evidence>
<organism evidence="5 6">
    <name type="scientific">Altererythrobacter lutimaris</name>
    <dbReference type="NCBI Taxonomy" id="2743979"/>
    <lineage>
        <taxon>Bacteria</taxon>
        <taxon>Pseudomonadati</taxon>
        <taxon>Pseudomonadota</taxon>
        <taxon>Alphaproteobacteria</taxon>
        <taxon>Sphingomonadales</taxon>
        <taxon>Erythrobacteraceae</taxon>
        <taxon>Altererythrobacter</taxon>
    </lineage>
</organism>
<sequence length="158" mass="17853">MRSNFELDDRDWAILALLQRNASLSVQDIADQVGLSANPCWRRIKQMEEAGVIARRVAIVDPAKIGFASTAFVAIRTNRHDPEWLALFANAISEIDQVMECHRMAGDVDYMLKVRVRDIADYDQVYRKLIARVPGLIDVTTTFSMEEMKASTALPRPS</sequence>
<proteinExistence type="predicted"/>
<keyword evidence="6" id="KW-1185">Reference proteome</keyword>
<dbReference type="SUPFAM" id="SSF54909">
    <property type="entry name" value="Dimeric alpha+beta barrel"/>
    <property type="match status" value="1"/>
</dbReference>
<dbReference type="InterPro" id="IPR011008">
    <property type="entry name" value="Dimeric_a/b-barrel"/>
</dbReference>
<dbReference type="CDD" id="cd00090">
    <property type="entry name" value="HTH_ARSR"/>
    <property type="match status" value="1"/>
</dbReference>
<dbReference type="Pfam" id="PF01037">
    <property type="entry name" value="AsnC_trans_reg"/>
    <property type="match status" value="1"/>
</dbReference>
<gene>
    <name evidence="5" type="ORF">HUO12_11685</name>
</gene>
<evidence type="ECO:0000256" key="1">
    <source>
        <dbReference type="ARBA" id="ARBA00023015"/>
    </source>
</evidence>
<dbReference type="SUPFAM" id="SSF46785">
    <property type="entry name" value="Winged helix' DNA-binding domain"/>
    <property type="match status" value="1"/>
</dbReference>
<dbReference type="InterPro" id="IPR019887">
    <property type="entry name" value="Tscrpt_reg_AsnC/Lrp_C"/>
</dbReference>
<dbReference type="InterPro" id="IPR000485">
    <property type="entry name" value="AsnC-type_HTH_dom"/>
</dbReference>
<evidence type="ECO:0000313" key="5">
    <source>
        <dbReference type="EMBL" id="NVE95561.1"/>
    </source>
</evidence>
<protein>
    <submittedName>
        <fullName evidence="5">Lrp/AsnC family transcriptional regulator</fullName>
    </submittedName>
</protein>
<dbReference type="InterPro" id="IPR036390">
    <property type="entry name" value="WH_DNA-bd_sf"/>
</dbReference>